<sequence length="588" mass="66642">MELVLNPFSITLLFSGALVGMLSTFIAIKLGDSTRWIALTMLSVSIWGLFYGLELSSNTQEAMLLFIKFEYLGILSTPAFWLIFCMKYTGMRSKFLKLIYFLIGAIPAVSYLILLTNDFHHLHYAQTAVNDQGPFPVLEITIGPWYLVNIFYSYATFVIGLIILWTRFQNADPLYKTQTKFIFVAGIVPIIINLFYQLDIIRVYSEIDLTPYAFLFTYLILAFAIIRFNLFSIKPIAKERIIETITRGVLVIDSSLNIVDFNPALKAFYKNPESIKTGENLKLILKDYQVVLDLIQSNEAKTIEVQDETFDERKVIRIECIPILERKSSLSGSVLLFEDISEEVLTKEKLQTQAKELRQLNDLKDKYFSIISHDLKGPIFGVKELIHLTQSGVISQEEFMTMMPEISKNMENVAILLENLLAWTSSQIRGEFLQLSDFNVLPVLVQQKNLLERIAQEKELEFTLEGESEAWVLADKNMIELVIRNLLNNAVKFSGLHGIIKMSTKIEDQHVSICIEDNGSGISEENLTKLRNGISFTTKGQHNESGTGLGLILVNEYISKNHGSLDVQSELGKGTTFCIQLPIGTKPS</sequence>
<dbReference type="Pfam" id="PF02518">
    <property type="entry name" value="HATPase_c"/>
    <property type="match status" value="1"/>
</dbReference>
<name>A0A1N6DEA2_9BACT</name>
<feature type="transmembrane region" description="Helical" evidence="4">
    <location>
        <begin position="145"/>
        <end position="168"/>
    </location>
</feature>
<dbReference type="PROSITE" id="PS50109">
    <property type="entry name" value="HIS_KIN"/>
    <property type="match status" value="1"/>
</dbReference>
<feature type="transmembrane region" description="Helical" evidence="4">
    <location>
        <begin position="180"/>
        <end position="198"/>
    </location>
</feature>
<dbReference type="Proteomes" id="UP000185221">
    <property type="component" value="Unassembled WGS sequence"/>
</dbReference>
<dbReference type="InterPro" id="IPR031621">
    <property type="entry name" value="HisKA_7TM"/>
</dbReference>
<dbReference type="Gene3D" id="3.30.450.20">
    <property type="entry name" value="PAS domain"/>
    <property type="match status" value="1"/>
</dbReference>
<dbReference type="EMBL" id="FSRC01000001">
    <property type="protein sequence ID" value="SIN69149.1"/>
    <property type="molecule type" value="Genomic_DNA"/>
</dbReference>
<protein>
    <recommendedName>
        <fullName evidence="2">histidine kinase</fullName>
        <ecNumber evidence="2">2.7.13.3</ecNumber>
    </recommendedName>
</protein>
<keyword evidence="6" id="KW-0418">Kinase</keyword>
<keyword evidence="6" id="KW-0808">Transferase</keyword>
<dbReference type="GO" id="GO:0000155">
    <property type="term" value="F:phosphorelay sensor kinase activity"/>
    <property type="evidence" value="ECO:0007669"/>
    <property type="project" value="InterPro"/>
</dbReference>
<keyword evidence="4" id="KW-0812">Transmembrane</keyword>
<dbReference type="InterPro" id="IPR003594">
    <property type="entry name" value="HATPase_dom"/>
</dbReference>
<feature type="transmembrane region" description="Helical" evidence="4">
    <location>
        <begin position="210"/>
        <end position="230"/>
    </location>
</feature>
<dbReference type="SUPFAM" id="SSF47384">
    <property type="entry name" value="Homodimeric domain of signal transducing histidine kinase"/>
    <property type="match status" value="1"/>
</dbReference>
<accession>A0A1N6DEA2</accession>
<feature type="domain" description="Histidine kinase" evidence="5">
    <location>
        <begin position="370"/>
        <end position="585"/>
    </location>
</feature>
<evidence type="ECO:0000256" key="3">
    <source>
        <dbReference type="ARBA" id="ARBA00022553"/>
    </source>
</evidence>
<evidence type="ECO:0000313" key="6">
    <source>
        <dbReference type="EMBL" id="SIN69149.1"/>
    </source>
</evidence>
<feature type="transmembrane region" description="Helical" evidence="4">
    <location>
        <begin position="6"/>
        <end position="28"/>
    </location>
</feature>
<dbReference type="RefSeq" id="WP_074223509.1">
    <property type="nucleotide sequence ID" value="NZ_FSRC01000001.1"/>
</dbReference>
<evidence type="ECO:0000256" key="1">
    <source>
        <dbReference type="ARBA" id="ARBA00000085"/>
    </source>
</evidence>
<dbReference type="PRINTS" id="PR00344">
    <property type="entry name" value="BCTRLSENSOR"/>
</dbReference>
<evidence type="ECO:0000313" key="7">
    <source>
        <dbReference type="Proteomes" id="UP000185221"/>
    </source>
</evidence>
<dbReference type="OrthoDB" id="1269247at2"/>
<dbReference type="AlphaFoldDB" id="A0A1N6DEA2"/>
<dbReference type="Gene3D" id="3.30.565.10">
    <property type="entry name" value="Histidine kinase-like ATPase, C-terminal domain"/>
    <property type="match status" value="1"/>
</dbReference>
<evidence type="ECO:0000256" key="2">
    <source>
        <dbReference type="ARBA" id="ARBA00012438"/>
    </source>
</evidence>
<dbReference type="InterPro" id="IPR036890">
    <property type="entry name" value="HATPase_C_sf"/>
</dbReference>
<organism evidence="6 7">
    <name type="scientific">Algoriphagus halophilus</name>
    <dbReference type="NCBI Taxonomy" id="226505"/>
    <lineage>
        <taxon>Bacteria</taxon>
        <taxon>Pseudomonadati</taxon>
        <taxon>Bacteroidota</taxon>
        <taxon>Cytophagia</taxon>
        <taxon>Cytophagales</taxon>
        <taxon>Cyclobacteriaceae</taxon>
        <taxon>Algoriphagus</taxon>
    </lineage>
</organism>
<dbReference type="SUPFAM" id="SSF55874">
    <property type="entry name" value="ATPase domain of HSP90 chaperone/DNA topoisomerase II/histidine kinase"/>
    <property type="match status" value="1"/>
</dbReference>
<dbReference type="InterPro" id="IPR036097">
    <property type="entry name" value="HisK_dim/P_sf"/>
</dbReference>
<dbReference type="STRING" id="226505.SAMN05444394_0784"/>
<proteinExistence type="predicted"/>
<evidence type="ECO:0000256" key="4">
    <source>
        <dbReference type="SAM" id="Phobius"/>
    </source>
</evidence>
<feature type="transmembrane region" description="Helical" evidence="4">
    <location>
        <begin position="35"/>
        <end position="53"/>
    </location>
</feature>
<dbReference type="PANTHER" id="PTHR43547">
    <property type="entry name" value="TWO-COMPONENT HISTIDINE KINASE"/>
    <property type="match status" value="1"/>
</dbReference>
<dbReference type="PANTHER" id="PTHR43547:SF2">
    <property type="entry name" value="HYBRID SIGNAL TRANSDUCTION HISTIDINE KINASE C"/>
    <property type="match status" value="1"/>
</dbReference>
<feature type="transmembrane region" description="Helical" evidence="4">
    <location>
        <begin position="65"/>
        <end position="86"/>
    </location>
</feature>
<feature type="transmembrane region" description="Helical" evidence="4">
    <location>
        <begin position="98"/>
        <end position="116"/>
    </location>
</feature>
<reference evidence="7" key="1">
    <citation type="submission" date="2016-11" db="EMBL/GenBank/DDBJ databases">
        <authorList>
            <person name="Varghese N."/>
            <person name="Submissions S."/>
        </authorList>
    </citation>
    <scope>NUCLEOTIDE SEQUENCE [LARGE SCALE GENOMIC DNA]</scope>
    <source>
        <strain evidence="7">DSM 15292</strain>
    </source>
</reference>
<dbReference type="Pfam" id="PF16927">
    <property type="entry name" value="HisKA_7TM"/>
    <property type="match status" value="1"/>
</dbReference>
<dbReference type="InterPro" id="IPR005467">
    <property type="entry name" value="His_kinase_dom"/>
</dbReference>
<dbReference type="Gene3D" id="1.10.287.130">
    <property type="match status" value="1"/>
</dbReference>
<dbReference type="SMART" id="SM00387">
    <property type="entry name" value="HATPase_c"/>
    <property type="match status" value="1"/>
</dbReference>
<dbReference type="EC" id="2.7.13.3" evidence="2"/>
<evidence type="ECO:0000259" key="5">
    <source>
        <dbReference type="PROSITE" id="PS50109"/>
    </source>
</evidence>
<keyword evidence="7" id="KW-1185">Reference proteome</keyword>
<keyword evidence="4" id="KW-0472">Membrane</keyword>
<gene>
    <name evidence="6" type="ORF">SAMN05444394_0784</name>
</gene>
<keyword evidence="4" id="KW-1133">Transmembrane helix</keyword>
<dbReference type="InterPro" id="IPR004358">
    <property type="entry name" value="Sig_transdc_His_kin-like_C"/>
</dbReference>
<comment type="catalytic activity">
    <reaction evidence="1">
        <text>ATP + protein L-histidine = ADP + protein N-phospho-L-histidine.</text>
        <dbReference type="EC" id="2.7.13.3"/>
    </reaction>
</comment>
<keyword evidence="3" id="KW-0597">Phosphoprotein</keyword>